<evidence type="ECO:0000313" key="2">
    <source>
        <dbReference type="EMBL" id="CAJ1501998.1"/>
    </source>
</evidence>
<feature type="domain" description="UspA" evidence="1">
    <location>
        <begin position="10"/>
        <end position="148"/>
    </location>
</feature>
<protein>
    <submittedName>
        <fullName evidence="2">Universal stress protein</fullName>
    </submittedName>
</protein>
<accession>A0ABM9LNG4</accession>
<keyword evidence="3" id="KW-1185">Reference proteome</keyword>
<dbReference type="Proteomes" id="UP001190336">
    <property type="component" value="Chromosome"/>
</dbReference>
<evidence type="ECO:0000259" key="1">
    <source>
        <dbReference type="Pfam" id="PF00582"/>
    </source>
</evidence>
<proteinExistence type="predicted"/>
<dbReference type="EMBL" id="OY726394">
    <property type="protein sequence ID" value="CAJ1501998.1"/>
    <property type="molecule type" value="Genomic_DNA"/>
</dbReference>
<evidence type="ECO:0000313" key="3">
    <source>
        <dbReference type="Proteomes" id="UP001190336"/>
    </source>
</evidence>
<name>A0ABM9LNG4_9MYCO</name>
<organism evidence="2 3">
    <name type="scientific">[Mycobacterium] kokjensenii</name>
    <dbReference type="NCBI Taxonomy" id="3064287"/>
    <lineage>
        <taxon>Bacteria</taxon>
        <taxon>Bacillati</taxon>
        <taxon>Actinomycetota</taxon>
        <taxon>Actinomycetes</taxon>
        <taxon>Mycobacteriales</taxon>
        <taxon>Mycobacteriaceae</taxon>
        <taxon>Mycolicibacter</taxon>
    </lineage>
</organism>
<dbReference type="InterPro" id="IPR006016">
    <property type="entry name" value="UspA"/>
</dbReference>
<dbReference type="Pfam" id="PF00582">
    <property type="entry name" value="Usp"/>
    <property type="match status" value="1"/>
</dbReference>
<dbReference type="RefSeq" id="WP_308473557.1">
    <property type="nucleotide sequence ID" value="NZ_OY726394.1"/>
</dbReference>
<dbReference type="InterPro" id="IPR014729">
    <property type="entry name" value="Rossmann-like_a/b/a_fold"/>
</dbReference>
<dbReference type="SUPFAM" id="SSF52402">
    <property type="entry name" value="Adenine nucleotide alpha hydrolases-like"/>
    <property type="match status" value="1"/>
</dbReference>
<gene>
    <name evidence="2" type="ORF">MU0083_002823</name>
</gene>
<reference evidence="2 3" key="1">
    <citation type="submission" date="2023-08" db="EMBL/GenBank/DDBJ databases">
        <authorList>
            <person name="Folkvardsen B D."/>
            <person name="Norman A."/>
        </authorList>
    </citation>
    <scope>NUCLEOTIDE SEQUENCE [LARGE SCALE GENOMIC DNA]</scope>
    <source>
        <strain evidence="2 3">Mu0083</strain>
    </source>
</reference>
<sequence>MDSTAAGPGIVVGIDGTPGSRSAVRWGAREAERRALPLTLVHAASTQLNALVARWVVFGQHELPHVRVQRIVDDAIGVVTQGARSGPPVPVNTKVTFTDPVQTLADLSRQAELVVVGSSVGKRLRHAVFGTVGSALAARCQCSLAVIPADKRRTPHGPTSVDPTGW</sequence>
<dbReference type="Gene3D" id="3.40.50.620">
    <property type="entry name" value="HUPs"/>
    <property type="match status" value="1"/>
</dbReference>